<dbReference type="GO" id="GO:0003677">
    <property type="term" value="F:DNA binding"/>
    <property type="evidence" value="ECO:0007669"/>
    <property type="project" value="TreeGrafter"/>
</dbReference>
<organism evidence="3 4">
    <name type="scientific">Trichoderma citrinoviride</name>
    <dbReference type="NCBI Taxonomy" id="58853"/>
    <lineage>
        <taxon>Eukaryota</taxon>
        <taxon>Fungi</taxon>
        <taxon>Dikarya</taxon>
        <taxon>Ascomycota</taxon>
        <taxon>Pezizomycotina</taxon>
        <taxon>Sordariomycetes</taxon>
        <taxon>Hypocreomycetidae</taxon>
        <taxon>Hypocreales</taxon>
        <taxon>Hypocreaceae</taxon>
        <taxon>Trichoderma</taxon>
    </lineage>
</organism>
<dbReference type="GO" id="GO:0005634">
    <property type="term" value="C:nucleus"/>
    <property type="evidence" value="ECO:0007669"/>
    <property type="project" value="TreeGrafter"/>
</dbReference>
<dbReference type="PANTHER" id="PTHR19303">
    <property type="entry name" value="TRANSPOSON"/>
    <property type="match status" value="1"/>
</dbReference>
<sequence length="441" mass="49549">MADELPPAFKAATAVLADRDRPPRLRKPLSIRCAERFSVSPSAVKRALATLTNPEPVSRSPRPAGRPRALARDEDELLISYVLWLQRGGFPMAKAQLVAAANDLRRRKNPEAGDLGKNWYSRWLSEQPELADTYARIQDMYSKGGGADKGIKSTEASNVERVMTYFDNLKKIIALHRIGPSECWNEDEGSLRVGCLGDEVQVIVVRTTRSQVLEPSNQEPSSLIGVANAAGESIAPFVVFKTLPFNPEPVSNAVGGNGVHFAQSETGFSNADISLEWLHHFNYWSWKKSIQAQRSGKELEDWFGYDMWLRDPESPWKPPQKISRIQRPEEERIYRLLVLDGSAGHTSLDFIEYCMKFDIIVAIIPSDFHYILQPLDLGVLQPLKHAYQRLLQNTLDTHSSFTQPDFIKAFKGYTRKDSRSKTSYQASKKPASTLPTPSHPS</sequence>
<name>A0A2T4BF97_9HYPO</name>
<feature type="domain" description="DDE-1" evidence="2">
    <location>
        <begin position="329"/>
        <end position="399"/>
    </location>
</feature>
<dbReference type="OrthoDB" id="4733042at2759"/>
<accession>A0A2T4BF97</accession>
<reference evidence="4" key="1">
    <citation type="submission" date="2016-07" db="EMBL/GenBank/DDBJ databases">
        <title>Multiple horizontal gene transfer events from other fungi enriched the ability of initially mycotrophic Trichoderma (Ascomycota) to feed on dead plant biomass.</title>
        <authorList>
            <consortium name="DOE Joint Genome Institute"/>
            <person name="Atanasova L."/>
            <person name="Chenthamara K."/>
            <person name="Zhang J."/>
            <person name="Grujic M."/>
            <person name="Henrissat B."/>
            <person name="Kuo A."/>
            <person name="Aerts A."/>
            <person name="Salamov A."/>
            <person name="Lipzen A."/>
            <person name="Labutti K."/>
            <person name="Barry K."/>
            <person name="Miao Y."/>
            <person name="Rahimi M.J."/>
            <person name="Shen Q."/>
            <person name="Grigoriev I.V."/>
            <person name="Kubicek C.P."/>
            <person name="Druzhinina I.S."/>
        </authorList>
    </citation>
    <scope>NUCLEOTIDE SEQUENCE [LARGE SCALE GENOMIC DNA]</scope>
    <source>
        <strain evidence="4">TUCIM 6016</strain>
    </source>
</reference>
<evidence type="ECO:0000259" key="2">
    <source>
        <dbReference type="Pfam" id="PF03184"/>
    </source>
</evidence>
<evidence type="ECO:0000256" key="1">
    <source>
        <dbReference type="SAM" id="MobiDB-lite"/>
    </source>
</evidence>
<feature type="region of interest" description="Disordered" evidence="1">
    <location>
        <begin position="415"/>
        <end position="441"/>
    </location>
</feature>
<dbReference type="InterPro" id="IPR004875">
    <property type="entry name" value="DDE_SF_endonuclease_dom"/>
</dbReference>
<dbReference type="AlphaFoldDB" id="A0A2T4BF97"/>
<gene>
    <name evidence="3" type="ORF">BBK36DRAFT_18422</name>
</gene>
<dbReference type="Proteomes" id="UP000241546">
    <property type="component" value="Unassembled WGS sequence"/>
</dbReference>
<dbReference type="RefSeq" id="XP_024751332.1">
    <property type="nucleotide sequence ID" value="XM_024897856.1"/>
</dbReference>
<dbReference type="InterPro" id="IPR050863">
    <property type="entry name" value="CenT-Element_Derived"/>
</dbReference>
<dbReference type="PANTHER" id="PTHR19303:SF74">
    <property type="entry name" value="POGO TRANSPOSABLE ELEMENT WITH KRAB DOMAIN"/>
    <property type="match status" value="1"/>
</dbReference>
<dbReference type="EMBL" id="KZ680210">
    <property type="protein sequence ID" value="PTB68012.1"/>
    <property type="molecule type" value="Genomic_DNA"/>
</dbReference>
<proteinExistence type="predicted"/>
<dbReference type="Pfam" id="PF03184">
    <property type="entry name" value="DDE_1"/>
    <property type="match status" value="1"/>
</dbReference>
<evidence type="ECO:0000313" key="3">
    <source>
        <dbReference type="EMBL" id="PTB68012.1"/>
    </source>
</evidence>
<protein>
    <recommendedName>
        <fullName evidence="2">DDE-1 domain-containing protein</fullName>
    </recommendedName>
</protein>
<evidence type="ECO:0000313" key="4">
    <source>
        <dbReference type="Proteomes" id="UP000241546"/>
    </source>
</evidence>
<keyword evidence="4" id="KW-1185">Reference proteome</keyword>
<dbReference type="GeneID" id="36605974"/>